<dbReference type="RefSeq" id="WP_089758140.1">
    <property type="nucleotide sequence ID" value="NZ_FNGO01000003.1"/>
</dbReference>
<evidence type="ECO:0000256" key="9">
    <source>
        <dbReference type="SAM" id="Phobius"/>
    </source>
</evidence>
<keyword evidence="3" id="KW-0813">Transport</keyword>
<feature type="transmembrane region" description="Helical" evidence="9">
    <location>
        <begin position="242"/>
        <end position="260"/>
    </location>
</feature>
<dbReference type="GO" id="GO:0005886">
    <property type="term" value="C:plasma membrane"/>
    <property type="evidence" value="ECO:0007669"/>
    <property type="project" value="UniProtKB-SubCell"/>
</dbReference>
<evidence type="ECO:0000313" key="10">
    <source>
        <dbReference type="EMBL" id="SDL26834.1"/>
    </source>
</evidence>
<feature type="transmembrane region" description="Helical" evidence="9">
    <location>
        <begin position="112"/>
        <end position="133"/>
    </location>
</feature>
<dbReference type="PANTHER" id="PTHR42810:SF2">
    <property type="entry name" value="PURINE PERMEASE C1399.01C-RELATED"/>
    <property type="match status" value="1"/>
</dbReference>
<dbReference type="PANTHER" id="PTHR42810">
    <property type="entry name" value="PURINE PERMEASE C1399.01C-RELATED"/>
    <property type="match status" value="1"/>
</dbReference>
<keyword evidence="4" id="KW-1003">Cell membrane</keyword>
<feature type="transmembrane region" description="Helical" evidence="9">
    <location>
        <begin position="203"/>
        <end position="222"/>
    </location>
</feature>
<feature type="transmembrane region" description="Helical" evidence="9">
    <location>
        <begin position="87"/>
        <end position="106"/>
    </location>
</feature>
<evidence type="ECO:0000256" key="5">
    <source>
        <dbReference type="ARBA" id="ARBA00022692"/>
    </source>
</evidence>
<dbReference type="OrthoDB" id="9805749at2"/>
<feature type="transmembrane region" description="Helical" evidence="9">
    <location>
        <begin position="418"/>
        <end position="438"/>
    </location>
</feature>
<evidence type="ECO:0000256" key="8">
    <source>
        <dbReference type="SAM" id="MobiDB-lite"/>
    </source>
</evidence>
<name>A0A1G9IPJ9_9FIRM</name>
<feature type="transmembrane region" description="Helical" evidence="9">
    <location>
        <begin position="358"/>
        <end position="377"/>
    </location>
</feature>
<evidence type="ECO:0000313" key="11">
    <source>
        <dbReference type="Proteomes" id="UP000199476"/>
    </source>
</evidence>
<organism evidence="10 11">
    <name type="scientific">Halarsenatibacter silvermanii</name>
    <dbReference type="NCBI Taxonomy" id="321763"/>
    <lineage>
        <taxon>Bacteria</taxon>
        <taxon>Bacillati</taxon>
        <taxon>Bacillota</taxon>
        <taxon>Clostridia</taxon>
        <taxon>Halanaerobiales</taxon>
        <taxon>Halarsenatibacteraceae</taxon>
        <taxon>Halarsenatibacter</taxon>
    </lineage>
</organism>
<feature type="transmembrane region" description="Helical" evidence="9">
    <location>
        <begin position="330"/>
        <end position="352"/>
    </location>
</feature>
<keyword evidence="11" id="KW-1185">Reference proteome</keyword>
<proteinExistence type="inferred from homology"/>
<evidence type="ECO:0000256" key="1">
    <source>
        <dbReference type="ARBA" id="ARBA00004651"/>
    </source>
</evidence>
<evidence type="ECO:0000256" key="7">
    <source>
        <dbReference type="ARBA" id="ARBA00023136"/>
    </source>
</evidence>
<keyword evidence="7 9" id="KW-0472">Membrane</keyword>
<evidence type="ECO:0000256" key="4">
    <source>
        <dbReference type="ARBA" id="ARBA00022475"/>
    </source>
</evidence>
<dbReference type="InterPro" id="IPR017588">
    <property type="entry name" value="UacT-like"/>
</dbReference>
<gene>
    <name evidence="10" type="ORF">SAMN04488692_10320</name>
</gene>
<evidence type="ECO:0000256" key="2">
    <source>
        <dbReference type="ARBA" id="ARBA00008821"/>
    </source>
</evidence>
<comment type="subcellular location">
    <subcellularLocation>
        <location evidence="1">Cell membrane</location>
        <topology evidence="1">Multi-pass membrane protein</topology>
    </subcellularLocation>
</comment>
<dbReference type="STRING" id="321763.SAMN04488692_10320"/>
<protein>
    <submittedName>
        <fullName evidence="10">Xanthine permease XanP</fullName>
    </submittedName>
</protein>
<feature type="transmembrane region" description="Helical" evidence="9">
    <location>
        <begin position="62"/>
        <end position="80"/>
    </location>
</feature>
<dbReference type="PROSITE" id="PS01116">
    <property type="entry name" value="XANTH_URACIL_PERMASE"/>
    <property type="match status" value="1"/>
</dbReference>
<keyword evidence="5 9" id="KW-0812">Transmembrane</keyword>
<feature type="transmembrane region" description="Helical" evidence="9">
    <location>
        <begin position="37"/>
        <end position="56"/>
    </location>
</feature>
<reference evidence="10 11" key="1">
    <citation type="submission" date="2016-10" db="EMBL/GenBank/DDBJ databases">
        <authorList>
            <person name="de Groot N.N."/>
        </authorList>
    </citation>
    <scope>NUCLEOTIDE SEQUENCE [LARGE SCALE GENOMIC DNA]</scope>
    <source>
        <strain evidence="10 11">SLAS-1</strain>
    </source>
</reference>
<dbReference type="Proteomes" id="UP000199476">
    <property type="component" value="Unassembled WGS sequence"/>
</dbReference>
<sequence length="444" mass="46437">MSENDKNSGEPKGKTYYSLEEKPPPEETVLLGFQHMLAMFVGIITPPLIIAGVAGLGPTETGFFVSMALIMSGIVTFVQCRRFGPVGAGLLGVTGTSFTFVPMAIASAEAGGVALALGMSLVTSPVQMLISRFIKQAQKLFPPIVTGSVVTLIGLSLIEVGMQDFAGGADAADFGSPQNLLVGFFVLIVIIFCNRFGSGLVKIGAVAIGLIAGYILAIPLGMVDFAPIFDAGWFTVPRPLHFGLDFDLGHLLPWIIAYFITSIESLGDLTAIAQTSNEPITGKLHHDRLSRGILADALGSAVSAIFNSLPNTTFSQNIGVIQITKVGSRYVGYAVAAILLLLGFIPKIGAIVSVMPSPVLGGATLALFGMVAVAGINIATRNGLNDRKIFIFSISLSFGLGITYHPDAVEQLPQILSTMLSSGVAVGAILAMALNLIIPEKKQG</sequence>
<dbReference type="EMBL" id="FNGO01000003">
    <property type="protein sequence ID" value="SDL26834.1"/>
    <property type="molecule type" value="Genomic_DNA"/>
</dbReference>
<dbReference type="Pfam" id="PF00860">
    <property type="entry name" value="Xan_ur_permease"/>
    <property type="match status" value="1"/>
</dbReference>
<keyword evidence="6 9" id="KW-1133">Transmembrane helix</keyword>
<dbReference type="NCBIfam" id="NF037981">
    <property type="entry name" value="NCS2_1"/>
    <property type="match status" value="1"/>
</dbReference>
<dbReference type="InterPro" id="IPR006043">
    <property type="entry name" value="NCS2"/>
</dbReference>
<dbReference type="NCBIfam" id="TIGR00801">
    <property type="entry name" value="ncs2"/>
    <property type="match status" value="1"/>
</dbReference>
<feature type="transmembrane region" description="Helical" evidence="9">
    <location>
        <begin position="178"/>
        <end position="196"/>
    </location>
</feature>
<feature type="region of interest" description="Disordered" evidence="8">
    <location>
        <begin position="1"/>
        <end position="20"/>
    </location>
</feature>
<evidence type="ECO:0000256" key="6">
    <source>
        <dbReference type="ARBA" id="ARBA00022989"/>
    </source>
</evidence>
<evidence type="ECO:0000256" key="3">
    <source>
        <dbReference type="ARBA" id="ARBA00022448"/>
    </source>
</evidence>
<feature type="transmembrane region" description="Helical" evidence="9">
    <location>
        <begin position="389"/>
        <end position="406"/>
    </location>
</feature>
<dbReference type="NCBIfam" id="TIGR03173">
    <property type="entry name" value="pbuX"/>
    <property type="match status" value="1"/>
</dbReference>
<dbReference type="AlphaFoldDB" id="A0A1G9IPJ9"/>
<feature type="transmembrane region" description="Helical" evidence="9">
    <location>
        <begin position="140"/>
        <end position="158"/>
    </location>
</feature>
<dbReference type="InterPro" id="IPR006042">
    <property type="entry name" value="Xan_ur_permease"/>
</dbReference>
<comment type="similarity">
    <text evidence="2">Belongs to the nucleobase:cation symporter-2 (NCS2) (TC 2.A.40) family.</text>
</comment>
<accession>A0A1G9IPJ9</accession>
<dbReference type="GO" id="GO:0042907">
    <property type="term" value="F:xanthine transmembrane transporter activity"/>
    <property type="evidence" value="ECO:0007669"/>
    <property type="project" value="TreeGrafter"/>
</dbReference>